<accession>A0A2K2U9V9</accession>
<reference evidence="7" key="1">
    <citation type="submission" date="2018-01" db="EMBL/GenBank/DDBJ databases">
        <title>Rubneribacter badeniensis gen. nov., sp. nov., and Colonibacter rubneri, gen. nov., sp. nov., WGS of new members of the Eggerthellaceae.</title>
        <authorList>
            <person name="Danylec N."/>
            <person name="Stoll D.A."/>
            <person name="Doetsch A."/>
            <person name="Kulling S.E."/>
            <person name="Huch M."/>
        </authorList>
    </citation>
    <scope>NUCLEOTIDE SEQUENCE [LARGE SCALE GENOMIC DNA]</scope>
    <source>
        <strain evidence="7">ResAG-96</strain>
    </source>
</reference>
<dbReference type="Pfam" id="PF00005">
    <property type="entry name" value="ABC_tran"/>
    <property type="match status" value="1"/>
</dbReference>
<keyword evidence="2" id="KW-0547">Nucleotide-binding</keyword>
<proteinExistence type="predicted"/>
<dbReference type="InterPro" id="IPR003439">
    <property type="entry name" value="ABC_transporter-like_ATP-bd"/>
</dbReference>
<keyword evidence="3 6" id="KW-0067">ATP-binding</keyword>
<dbReference type="PROSITE" id="PS50893">
    <property type="entry name" value="ABC_TRANSPORTER_2"/>
    <property type="match status" value="1"/>
</dbReference>
<dbReference type="GO" id="GO:0016887">
    <property type="term" value="F:ATP hydrolysis activity"/>
    <property type="evidence" value="ECO:0007669"/>
    <property type="project" value="InterPro"/>
</dbReference>
<dbReference type="InterPro" id="IPR003593">
    <property type="entry name" value="AAA+_ATPase"/>
</dbReference>
<dbReference type="GO" id="GO:0005524">
    <property type="term" value="F:ATP binding"/>
    <property type="evidence" value="ECO:0007669"/>
    <property type="project" value="UniProtKB-KW"/>
</dbReference>
<dbReference type="RefSeq" id="WP_103265634.1">
    <property type="nucleotide sequence ID" value="NZ_CABMLE010000014.1"/>
</dbReference>
<sequence length="262" mass="28000">MDCRTTGGLERNGATVDAAAGPGGAPTQAFLEPPVLRVEKLSFCYARADVWSDVSFSIDSGKVAFLTGPNGSGKSTLFRCLAGWAAPSQGTVELFGKPFDGSDRMVRRQMAFVPDVPSFYDYLTAVEHIRFVLAANRVPAGEDEALRLFDRLGLAAHGDQYPSSYSRGMRLKLALVLALMAKPRLLLLDEPYGPLDREAAAALSSLLADARDDGAAVLMSCHHDVPDLEPDVQLRLDGGRLVPERSTPDGATPGGALAQPER</sequence>
<organism evidence="6 7">
    <name type="scientific">Enteroscipio rubneri</name>
    <dbReference type="NCBI Taxonomy" id="2070686"/>
    <lineage>
        <taxon>Bacteria</taxon>
        <taxon>Bacillati</taxon>
        <taxon>Actinomycetota</taxon>
        <taxon>Coriobacteriia</taxon>
        <taxon>Eggerthellales</taxon>
        <taxon>Eggerthellaceae</taxon>
        <taxon>Enteroscipio</taxon>
    </lineage>
</organism>
<name>A0A2K2U9V9_9ACTN</name>
<evidence type="ECO:0000256" key="4">
    <source>
        <dbReference type="SAM" id="MobiDB-lite"/>
    </source>
</evidence>
<dbReference type="OrthoDB" id="6198786at2"/>
<dbReference type="CDD" id="cd03230">
    <property type="entry name" value="ABC_DR_subfamily_A"/>
    <property type="match status" value="1"/>
</dbReference>
<comment type="caution">
    <text evidence="6">The sequence shown here is derived from an EMBL/GenBank/DDBJ whole genome shotgun (WGS) entry which is preliminary data.</text>
</comment>
<gene>
    <name evidence="6" type="ORF">C2L71_10080</name>
</gene>
<evidence type="ECO:0000256" key="3">
    <source>
        <dbReference type="ARBA" id="ARBA00022840"/>
    </source>
</evidence>
<evidence type="ECO:0000256" key="1">
    <source>
        <dbReference type="ARBA" id="ARBA00022448"/>
    </source>
</evidence>
<dbReference type="InterPro" id="IPR027417">
    <property type="entry name" value="P-loop_NTPase"/>
</dbReference>
<evidence type="ECO:0000259" key="5">
    <source>
        <dbReference type="PROSITE" id="PS50893"/>
    </source>
</evidence>
<dbReference type="SUPFAM" id="SSF52540">
    <property type="entry name" value="P-loop containing nucleoside triphosphate hydrolases"/>
    <property type="match status" value="1"/>
</dbReference>
<dbReference type="PANTHER" id="PTHR42939">
    <property type="entry name" value="ABC TRANSPORTER ATP-BINDING PROTEIN ALBC-RELATED"/>
    <property type="match status" value="1"/>
</dbReference>
<evidence type="ECO:0000313" key="6">
    <source>
        <dbReference type="EMBL" id="PNV66998.1"/>
    </source>
</evidence>
<keyword evidence="7" id="KW-1185">Reference proteome</keyword>
<dbReference type="SMART" id="SM00382">
    <property type="entry name" value="AAA"/>
    <property type="match status" value="1"/>
</dbReference>
<feature type="compositionally biased region" description="Basic and acidic residues" evidence="4">
    <location>
        <begin position="237"/>
        <end position="247"/>
    </location>
</feature>
<dbReference type="Proteomes" id="UP000236197">
    <property type="component" value="Unassembled WGS sequence"/>
</dbReference>
<dbReference type="EMBL" id="PPEK01000014">
    <property type="protein sequence ID" value="PNV66998.1"/>
    <property type="molecule type" value="Genomic_DNA"/>
</dbReference>
<dbReference type="Gene3D" id="3.40.50.300">
    <property type="entry name" value="P-loop containing nucleotide triphosphate hydrolases"/>
    <property type="match status" value="1"/>
</dbReference>
<dbReference type="AlphaFoldDB" id="A0A2K2U9V9"/>
<evidence type="ECO:0000313" key="7">
    <source>
        <dbReference type="Proteomes" id="UP000236197"/>
    </source>
</evidence>
<protein>
    <submittedName>
        <fullName evidence="6">ABC transporter ATP-binding protein</fullName>
    </submittedName>
</protein>
<dbReference type="InterPro" id="IPR051782">
    <property type="entry name" value="ABC_Transporter_VariousFunc"/>
</dbReference>
<feature type="region of interest" description="Disordered" evidence="4">
    <location>
        <begin position="237"/>
        <end position="262"/>
    </location>
</feature>
<dbReference type="PANTHER" id="PTHR42939:SF1">
    <property type="entry name" value="ABC TRANSPORTER ATP-BINDING PROTEIN ALBC-RELATED"/>
    <property type="match status" value="1"/>
</dbReference>
<evidence type="ECO:0000256" key="2">
    <source>
        <dbReference type="ARBA" id="ARBA00022741"/>
    </source>
</evidence>
<keyword evidence="1" id="KW-0813">Transport</keyword>
<feature type="domain" description="ABC transporter" evidence="5">
    <location>
        <begin position="36"/>
        <end position="262"/>
    </location>
</feature>